<protein>
    <recommendedName>
        <fullName evidence="3">RING-type domain-containing protein</fullName>
    </recommendedName>
</protein>
<evidence type="ECO:0000256" key="1">
    <source>
        <dbReference type="ARBA" id="ARBA00022771"/>
    </source>
</evidence>
<dbReference type="Proteomes" id="UP001159428">
    <property type="component" value="Unassembled WGS sequence"/>
</dbReference>
<keyword evidence="1" id="KW-0479">Metal-binding</keyword>
<name>A0AAU9WIX9_9CNID</name>
<dbReference type="InterPro" id="IPR001841">
    <property type="entry name" value="Znf_RING"/>
</dbReference>
<dbReference type="GO" id="GO:0008270">
    <property type="term" value="F:zinc ion binding"/>
    <property type="evidence" value="ECO:0007669"/>
    <property type="project" value="UniProtKB-KW"/>
</dbReference>
<keyword evidence="1" id="KW-0863">Zinc-finger</keyword>
<keyword evidence="5" id="KW-1185">Reference proteome</keyword>
<evidence type="ECO:0000313" key="4">
    <source>
        <dbReference type="EMBL" id="CAH3114966.1"/>
    </source>
</evidence>
<accession>A0AAU9WIX9</accession>
<organism evidence="4 5">
    <name type="scientific">Pocillopora meandrina</name>
    <dbReference type="NCBI Taxonomy" id="46732"/>
    <lineage>
        <taxon>Eukaryota</taxon>
        <taxon>Metazoa</taxon>
        <taxon>Cnidaria</taxon>
        <taxon>Anthozoa</taxon>
        <taxon>Hexacorallia</taxon>
        <taxon>Scleractinia</taxon>
        <taxon>Astrocoeniina</taxon>
        <taxon>Pocilloporidae</taxon>
        <taxon>Pocillopora</taxon>
    </lineage>
</organism>
<gene>
    <name evidence="4" type="ORF">PMEA_00005768</name>
</gene>
<dbReference type="AlphaFoldDB" id="A0AAU9WIX9"/>
<proteinExistence type="predicted"/>
<reference evidence="4 5" key="1">
    <citation type="submission" date="2022-05" db="EMBL/GenBank/DDBJ databases">
        <authorList>
            <consortium name="Genoscope - CEA"/>
            <person name="William W."/>
        </authorList>
    </citation>
    <scope>NUCLEOTIDE SEQUENCE [LARGE SCALE GENOMIC DNA]</scope>
</reference>
<evidence type="ECO:0000256" key="2">
    <source>
        <dbReference type="ARBA" id="ARBA00022833"/>
    </source>
</evidence>
<dbReference type="EMBL" id="CALNXJ010000014">
    <property type="protein sequence ID" value="CAH3114966.1"/>
    <property type="molecule type" value="Genomic_DNA"/>
</dbReference>
<dbReference type="SUPFAM" id="SSF57850">
    <property type="entry name" value="RING/U-box"/>
    <property type="match status" value="1"/>
</dbReference>
<comment type="caution">
    <text evidence="4">The sequence shown here is derived from an EMBL/GenBank/DDBJ whole genome shotgun (WGS) entry which is preliminary data.</text>
</comment>
<evidence type="ECO:0000259" key="3">
    <source>
        <dbReference type="Pfam" id="PF13639"/>
    </source>
</evidence>
<dbReference type="Gene3D" id="3.30.40.10">
    <property type="entry name" value="Zinc/RING finger domain, C3HC4 (zinc finger)"/>
    <property type="match status" value="1"/>
</dbReference>
<keyword evidence="2" id="KW-0862">Zinc</keyword>
<sequence length="87" mass="9807">MPPVRRSRRLARQDVEADGRPDCLICLTRINVNMHNATATPCCQRRVHRQCYQSHVHTSNTCGLCREPFAVHEATGTSISSNRYGTP</sequence>
<feature type="domain" description="RING-type" evidence="3">
    <location>
        <begin position="22"/>
        <end position="66"/>
    </location>
</feature>
<dbReference type="InterPro" id="IPR013083">
    <property type="entry name" value="Znf_RING/FYVE/PHD"/>
</dbReference>
<evidence type="ECO:0000313" key="5">
    <source>
        <dbReference type="Proteomes" id="UP001159428"/>
    </source>
</evidence>
<dbReference type="Pfam" id="PF13639">
    <property type="entry name" value="zf-RING_2"/>
    <property type="match status" value="1"/>
</dbReference>